<evidence type="ECO:0000313" key="2">
    <source>
        <dbReference type="Proteomes" id="UP001317870"/>
    </source>
</evidence>
<evidence type="ECO:0008006" key="3">
    <source>
        <dbReference type="Google" id="ProtNLM"/>
    </source>
</evidence>
<dbReference type="EMBL" id="AP026978">
    <property type="protein sequence ID" value="BDT99383.1"/>
    <property type="molecule type" value="Genomic_DNA"/>
</dbReference>
<sequence>MGVMTAWHIDGAAGSAARAAPAGDRAEAPRGTDLIWYAAYGSNMSLTRLRTYLRGGRPQGGTITLPGCRDHADPIRSTPLLLRGVLYFATESLTWTGGRAFYDPSCPGEIAVHAHLLTGEQFSDIVAQEMYRPPGAEVDARRVIEEGKVTLGPGRYETLVHAGTHAGHPVLTFTAPWRCRDVRGNPPAAAYLRHMAAGLRAAHRWSARATAGYLATRPGADLRWTPEAVHDLLGADDVRGRIYEETAAAPGHATTGDPSSESR</sequence>
<keyword evidence="2" id="KW-1185">Reference proteome</keyword>
<accession>A0ABM8CWL7</accession>
<organism evidence="1 2">
    <name type="scientific">Nocardia sputorum</name>
    <dbReference type="NCBI Taxonomy" id="2984338"/>
    <lineage>
        <taxon>Bacteria</taxon>
        <taxon>Bacillati</taxon>
        <taxon>Actinomycetota</taxon>
        <taxon>Actinomycetes</taxon>
        <taxon>Mycobacteriales</taxon>
        <taxon>Nocardiaceae</taxon>
        <taxon>Nocardia</taxon>
    </lineage>
</organism>
<proteinExistence type="predicted"/>
<reference evidence="1 2" key="1">
    <citation type="submission" date="2022-11" db="EMBL/GenBank/DDBJ databases">
        <title>Genome Sequencing of Nocardia sp. ON39_IFM12276 and assembly.</title>
        <authorList>
            <person name="Shimojima M."/>
            <person name="Toyokawa M."/>
            <person name="Uesaka K."/>
        </authorList>
    </citation>
    <scope>NUCLEOTIDE SEQUENCE [LARGE SCALE GENOMIC DNA]</scope>
    <source>
        <strain evidence="1 2">IFM 12276</strain>
    </source>
</reference>
<name>A0ABM8CWL7_9NOCA</name>
<dbReference type="Gene3D" id="3.10.490.10">
    <property type="entry name" value="Gamma-glutamyl cyclotransferase-like"/>
    <property type="match status" value="1"/>
</dbReference>
<gene>
    <name evidence="1" type="ORF">IFM12276_24120</name>
</gene>
<dbReference type="Proteomes" id="UP001317870">
    <property type="component" value="Chromosome"/>
</dbReference>
<protein>
    <recommendedName>
        <fullName evidence="3">Histone deacetylase</fullName>
    </recommendedName>
</protein>
<evidence type="ECO:0000313" key="1">
    <source>
        <dbReference type="EMBL" id="BDT99383.1"/>
    </source>
</evidence>